<feature type="domain" description="Peptide methionine sulphoxide reductase MsrA" evidence="5">
    <location>
        <begin position="3"/>
        <end position="154"/>
    </location>
</feature>
<protein>
    <recommendedName>
        <fullName evidence="4">Peptide methionine sulfoxide reductase MsrA</fullName>
        <shortName evidence="4">Protein-methionine-S-oxide reductase</shortName>
        <ecNumber evidence="4">1.8.4.11</ecNumber>
    </recommendedName>
    <alternativeName>
        <fullName evidence="4">Peptide-methionine (S)-S-oxide reductase</fullName>
        <shortName evidence="4">Peptide Met(O) reductase</shortName>
    </alternativeName>
</protein>
<gene>
    <name evidence="4 6" type="primary">msrA</name>
    <name evidence="6" type="ORF">EXM22_04330</name>
</gene>
<dbReference type="InterPro" id="IPR002569">
    <property type="entry name" value="Met_Sox_Rdtase_MsrA_dom"/>
</dbReference>
<name>A0A5C1QS99_9SPIO</name>
<comment type="catalytic activity">
    <reaction evidence="3 4">
        <text>[thioredoxin]-disulfide + L-methionine + H2O = L-methionine (S)-S-oxide + [thioredoxin]-dithiol</text>
        <dbReference type="Rhea" id="RHEA:19993"/>
        <dbReference type="Rhea" id="RHEA-COMP:10698"/>
        <dbReference type="Rhea" id="RHEA-COMP:10700"/>
        <dbReference type="ChEBI" id="CHEBI:15377"/>
        <dbReference type="ChEBI" id="CHEBI:29950"/>
        <dbReference type="ChEBI" id="CHEBI:50058"/>
        <dbReference type="ChEBI" id="CHEBI:57844"/>
        <dbReference type="ChEBI" id="CHEBI:58772"/>
        <dbReference type="EC" id="1.8.4.11"/>
    </reaction>
</comment>
<dbReference type="AlphaFoldDB" id="A0A5C1QS99"/>
<dbReference type="KEGG" id="ock:EXM22_04330"/>
<evidence type="ECO:0000256" key="4">
    <source>
        <dbReference type="HAMAP-Rule" id="MF_01401"/>
    </source>
</evidence>
<feature type="active site" evidence="4">
    <location>
        <position position="10"/>
    </location>
</feature>
<dbReference type="NCBIfam" id="TIGR00401">
    <property type="entry name" value="msrA"/>
    <property type="match status" value="1"/>
</dbReference>
<evidence type="ECO:0000313" key="7">
    <source>
        <dbReference type="Proteomes" id="UP000324209"/>
    </source>
</evidence>
<dbReference type="GO" id="GO:0008113">
    <property type="term" value="F:peptide-methionine (S)-S-oxide reductase activity"/>
    <property type="evidence" value="ECO:0007669"/>
    <property type="project" value="UniProtKB-UniRule"/>
</dbReference>
<dbReference type="HAMAP" id="MF_01401">
    <property type="entry name" value="MsrA"/>
    <property type="match status" value="1"/>
</dbReference>
<comment type="function">
    <text evidence="4">Has an important function as a repair enzyme for proteins that have been inactivated by oxidation. Catalyzes the reversible oxidation-reduction of methionine sulfoxide in proteins to methionine.</text>
</comment>
<sequence length="173" mass="19933">MEKATFAGGCFWCMEGPFSALQGVEQVRAGYCGGTTQNPSYKEVCTGQTGHYEAVQIQFNPHVIPYSRLLDVFWHQIDPTDPSGQFYDKGSQYKTAIFYHNSDQKNEAYESKKKLEASGLFDKPIVTDIIRATRFFEAEEYHQEYHVKSENQYKAYRSQSGRDQFLEIHWGAK</sequence>
<dbReference type="PANTHER" id="PTHR43774:SF1">
    <property type="entry name" value="PEPTIDE METHIONINE SULFOXIDE REDUCTASE MSRA 2"/>
    <property type="match status" value="1"/>
</dbReference>
<dbReference type="OrthoDB" id="4174719at2"/>
<comment type="similarity">
    <text evidence="4">Belongs to the MsrA Met sulfoxide reductase family.</text>
</comment>
<reference evidence="6 7" key="1">
    <citation type="submission" date="2019-02" db="EMBL/GenBank/DDBJ databases">
        <title>Complete Genome Sequence and Methylome Analysis of free living Spirochaetas.</title>
        <authorList>
            <person name="Fomenkov A."/>
            <person name="Dubinina G."/>
            <person name="Leshcheva N."/>
            <person name="Mikheeva N."/>
            <person name="Grabovich M."/>
            <person name="Vincze T."/>
            <person name="Roberts R.J."/>
        </authorList>
    </citation>
    <scope>NUCLEOTIDE SEQUENCE [LARGE SCALE GENOMIC DNA]</scope>
    <source>
        <strain evidence="6 7">K2</strain>
    </source>
</reference>
<comment type="catalytic activity">
    <reaction evidence="2 4">
        <text>L-methionyl-[protein] + [thioredoxin]-disulfide + H2O = L-methionyl-(S)-S-oxide-[protein] + [thioredoxin]-dithiol</text>
        <dbReference type="Rhea" id="RHEA:14217"/>
        <dbReference type="Rhea" id="RHEA-COMP:10698"/>
        <dbReference type="Rhea" id="RHEA-COMP:10700"/>
        <dbReference type="Rhea" id="RHEA-COMP:12313"/>
        <dbReference type="Rhea" id="RHEA-COMP:12315"/>
        <dbReference type="ChEBI" id="CHEBI:15377"/>
        <dbReference type="ChEBI" id="CHEBI:16044"/>
        <dbReference type="ChEBI" id="CHEBI:29950"/>
        <dbReference type="ChEBI" id="CHEBI:44120"/>
        <dbReference type="ChEBI" id="CHEBI:50058"/>
        <dbReference type="EC" id="1.8.4.11"/>
    </reaction>
</comment>
<dbReference type="PANTHER" id="PTHR43774">
    <property type="entry name" value="PEPTIDE METHIONINE SULFOXIDE REDUCTASE"/>
    <property type="match status" value="1"/>
</dbReference>
<evidence type="ECO:0000256" key="3">
    <source>
        <dbReference type="ARBA" id="ARBA00048782"/>
    </source>
</evidence>
<dbReference type="Gene3D" id="3.30.1060.10">
    <property type="entry name" value="Peptide methionine sulphoxide reductase MsrA"/>
    <property type="match status" value="1"/>
</dbReference>
<dbReference type="SUPFAM" id="SSF55068">
    <property type="entry name" value="Peptide methionine sulfoxide reductase"/>
    <property type="match status" value="1"/>
</dbReference>
<evidence type="ECO:0000313" key="6">
    <source>
        <dbReference type="EMBL" id="QEN09860.1"/>
    </source>
</evidence>
<evidence type="ECO:0000256" key="2">
    <source>
        <dbReference type="ARBA" id="ARBA00047806"/>
    </source>
</evidence>
<evidence type="ECO:0000259" key="5">
    <source>
        <dbReference type="Pfam" id="PF01625"/>
    </source>
</evidence>
<dbReference type="Pfam" id="PF01625">
    <property type="entry name" value="PMSR"/>
    <property type="match status" value="1"/>
</dbReference>
<dbReference type="GO" id="GO:0033744">
    <property type="term" value="F:L-methionine:thioredoxin-disulfide S-oxidoreductase activity"/>
    <property type="evidence" value="ECO:0007669"/>
    <property type="project" value="RHEA"/>
</dbReference>
<keyword evidence="1 4" id="KW-0560">Oxidoreductase</keyword>
<organism evidence="6 7">
    <name type="scientific">Oceanispirochaeta crateris</name>
    <dbReference type="NCBI Taxonomy" id="2518645"/>
    <lineage>
        <taxon>Bacteria</taxon>
        <taxon>Pseudomonadati</taxon>
        <taxon>Spirochaetota</taxon>
        <taxon>Spirochaetia</taxon>
        <taxon>Spirochaetales</taxon>
        <taxon>Spirochaetaceae</taxon>
        <taxon>Oceanispirochaeta</taxon>
    </lineage>
</organism>
<dbReference type="EC" id="1.8.4.11" evidence="4"/>
<dbReference type="InterPro" id="IPR036509">
    <property type="entry name" value="Met_Sox_Rdtase_MsrA_sf"/>
</dbReference>
<proteinExistence type="inferred from homology"/>
<dbReference type="EMBL" id="CP036150">
    <property type="protein sequence ID" value="QEN09860.1"/>
    <property type="molecule type" value="Genomic_DNA"/>
</dbReference>
<dbReference type="Proteomes" id="UP000324209">
    <property type="component" value="Chromosome"/>
</dbReference>
<evidence type="ECO:0000256" key="1">
    <source>
        <dbReference type="ARBA" id="ARBA00023002"/>
    </source>
</evidence>
<accession>A0A5C1QS99</accession>
<keyword evidence="7" id="KW-1185">Reference proteome</keyword>